<proteinExistence type="predicted"/>
<dbReference type="Proteomes" id="UP000005237">
    <property type="component" value="Unassembled WGS sequence"/>
</dbReference>
<feature type="transmembrane region" description="Helical" evidence="5">
    <location>
        <begin position="53"/>
        <end position="72"/>
    </location>
</feature>
<protein>
    <submittedName>
        <fullName evidence="7">G_PROTEIN_RECEP_F1_2 domain-containing protein</fullName>
    </submittedName>
</protein>
<keyword evidence="8" id="KW-1185">Reference proteome</keyword>
<dbReference type="SUPFAM" id="SSF81321">
    <property type="entry name" value="Family A G protein-coupled receptor-like"/>
    <property type="match status" value="1"/>
</dbReference>
<dbReference type="InterPro" id="IPR019430">
    <property type="entry name" value="7TM_GPCR_serpentine_rcpt_Srx"/>
</dbReference>
<accession>A0A8R1EKM7</accession>
<reference evidence="7" key="2">
    <citation type="submission" date="2022-06" db="UniProtKB">
        <authorList>
            <consortium name="EnsemblMetazoa"/>
        </authorList>
    </citation>
    <scope>IDENTIFICATION</scope>
    <source>
        <strain evidence="7">DF5081</strain>
    </source>
</reference>
<evidence type="ECO:0000259" key="6">
    <source>
        <dbReference type="PROSITE" id="PS50262"/>
    </source>
</evidence>
<feature type="domain" description="G-protein coupled receptors family 1 profile" evidence="6">
    <location>
        <begin position="68"/>
        <end position="220"/>
    </location>
</feature>
<evidence type="ECO:0000256" key="5">
    <source>
        <dbReference type="SAM" id="Phobius"/>
    </source>
</evidence>
<feature type="transmembrane region" description="Helical" evidence="5">
    <location>
        <begin position="135"/>
        <end position="159"/>
    </location>
</feature>
<evidence type="ECO:0000313" key="8">
    <source>
        <dbReference type="Proteomes" id="UP000005237"/>
    </source>
</evidence>
<dbReference type="InterPro" id="IPR017452">
    <property type="entry name" value="GPCR_Rhodpsn_7TM"/>
</dbReference>
<dbReference type="PANTHER" id="PTHR23017:SF25">
    <property type="entry name" value="SERPENTINE RECEPTOR CLASS X 45"/>
    <property type="match status" value="1"/>
</dbReference>
<organism evidence="7 8">
    <name type="scientific">Caenorhabditis japonica</name>
    <dbReference type="NCBI Taxonomy" id="281687"/>
    <lineage>
        <taxon>Eukaryota</taxon>
        <taxon>Metazoa</taxon>
        <taxon>Ecdysozoa</taxon>
        <taxon>Nematoda</taxon>
        <taxon>Chromadorea</taxon>
        <taxon>Rhabditida</taxon>
        <taxon>Rhabditina</taxon>
        <taxon>Rhabditomorpha</taxon>
        <taxon>Rhabditoidea</taxon>
        <taxon>Rhabditidae</taxon>
        <taxon>Peloderinae</taxon>
        <taxon>Caenorhabditis</taxon>
    </lineage>
</organism>
<sequence>MMQLVQKHHNYNGGESSQAVNAIRYIGVSLSVRERRPSNILMENVEVQQMDRIAAIVIFLTSFVGFVCNTFIACYIKRLSLLRNSFGRLLQLQAAGDAVFVLVWAFYFAPVLFFPKSSKHDTLFSDIKPLQSLGIAARLAQLCLVCYDISIYTHLVISLNRFISLYFPTSYQTIFTERFTTIIVCAIVLVSFAFSWFLVIVKFGFIKQFPVELQSNYQGP</sequence>
<dbReference type="GO" id="GO:0016020">
    <property type="term" value="C:membrane"/>
    <property type="evidence" value="ECO:0007669"/>
    <property type="project" value="UniProtKB-SubCell"/>
</dbReference>
<dbReference type="Gene3D" id="1.20.1070.10">
    <property type="entry name" value="Rhodopsin 7-helix transmembrane proteins"/>
    <property type="match status" value="1"/>
</dbReference>
<evidence type="ECO:0000256" key="3">
    <source>
        <dbReference type="ARBA" id="ARBA00022989"/>
    </source>
</evidence>
<feature type="transmembrane region" description="Helical" evidence="5">
    <location>
        <begin position="92"/>
        <end position="114"/>
    </location>
</feature>
<reference evidence="8" key="1">
    <citation type="submission" date="2010-08" db="EMBL/GenBank/DDBJ databases">
        <authorList>
            <consortium name="Caenorhabditis japonica Sequencing Consortium"/>
            <person name="Wilson R.K."/>
        </authorList>
    </citation>
    <scope>NUCLEOTIDE SEQUENCE [LARGE SCALE GENOMIC DNA]</scope>
    <source>
        <strain evidence="8">DF5081</strain>
    </source>
</reference>
<evidence type="ECO:0000256" key="2">
    <source>
        <dbReference type="ARBA" id="ARBA00022692"/>
    </source>
</evidence>
<keyword evidence="2 5" id="KW-0812">Transmembrane</keyword>
<keyword evidence="3 5" id="KW-1133">Transmembrane helix</keyword>
<evidence type="ECO:0000256" key="4">
    <source>
        <dbReference type="ARBA" id="ARBA00023136"/>
    </source>
</evidence>
<dbReference type="PANTHER" id="PTHR23017">
    <property type="entry name" value="SERPENTINE RECEPTOR, CLASS X"/>
    <property type="match status" value="1"/>
</dbReference>
<evidence type="ECO:0000313" key="7">
    <source>
        <dbReference type="EnsemblMetazoa" id="CJA36937b.1"/>
    </source>
</evidence>
<dbReference type="EnsemblMetazoa" id="CJA36937b.1">
    <property type="protein sequence ID" value="CJA36937b.1"/>
    <property type="gene ID" value="WBGene00212784"/>
</dbReference>
<dbReference type="AlphaFoldDB" id="A0A8R1EKM7"/>
<dbReference type="PROSITE" id="PS50262">
    <property type="entry name" value="G_PROTEIN_RECEP_F1_2"/>
    <property type="match status" value="1"/>
</dbReference>
<feature type="transmembrane region" description="Helical" evidence="5">
    <location>
        <begin position="179"/>
        <end position="201"/>
    </location>
</feature>
<dbReference type="Pfam" id="PF10328">
    <property type="entry name" value="7TM_GPCR_Srx"/>
    <property type="match status" value="1"/>
</dbReference>
<comment type="subcellular location">
    <subcellularLocation>
        <location evidence="1">Membrane</location>
    </subcellularLocation>
</comment>
<dbReference type="CDD" id="cd00637">
    <property type="entry name" value="7tm_classA_rhodopsin-like"/>
    <property type="match status" value="1"/>
</dbReference>
<keyword evidence="4 5" id="KW-0472">Membrane</keyword>
<name>A0A8R1EKM7_CAEJA</name>
<evidence type="ECO:0000256" key="1">
    <source>
        <dbReference type="ARBA" id="ARBA00004370"/>
    </source>
</evidence>